<dbReference type="InterPro" id="IPR013424">
    <property type="entry name" value="Ice-binding_C"/>
</dbReference>
<dbReference type="EMBL" id="JACCFH010000001">
    <property type="protein sequence ID" value="NYG31472.1"/>
    <property type="molecule type" value="Genomic_DNA"/>
</dbReference>
<keyword evidence="1" id="KW-0732">Signal</keyword>
<reference evidence="3 4" key="1">
    <citation type="submission" date="2020-07" db="EMBL/GenBank/DDBJ databases">
        <title>Genomic Encyclopedia of Archaeal and Bacterial Type Strains, Phase II (KMG-II): from individual species to whole genera.</title>
        <authorList>
            <person name="Goeker M."/>
        </authorList>
    </citation>
    <scope>NUCLEOTIDE SEQUENCE [LARGE SCALE GENOMIC DNA]</scope>
    <source>
        <strain evidence="3 4">DSM 21226</strain>
    </source>
</reference>
<dbReference type="Gene3D" id="2.60.120.260">
    <property type="entry name" value="Galactose-binding domain-like"/>
    <property type="match status" value="1"/>
</dbReference>
<name>A0A7Y9QYB2_9BURK</name>
<accession>A0A7Y9QYB2</accession>
<sequence>MNNLGFKNISVLAAAVFALGASVAQAQSIPLNDASFENVDLHAAWGDSTGGASTAPLGGFLGSQYAALDAGESIYQSFTAAVGGLYNVNFWATGDGRSRIFNSLDLNTALGTSGDPMTSWGTAWTAATYSFTAIAGESYHLYFSGKGSPFGVDAVSVAAAVPEPESYAMMLAGLSALGFMARRRKQSQA</sequence>
<dbReference type="RefSeq" id="WP_179632465.1">
    <property type="nucleotide sequence ID" value="NZ_CAXYYM010000104.1"/>
</dbReference>
<organism evidence="3 4">
    <name type="scientific">Sphaerotilus montanus</name>
    <dbReference type="NCBI Taxonomy" id="522889"/>
    <lineage>
        <taxon>Bacteria</taxon>
        <taxon>Pseudomonadati</taxon>
        <taxon>Pseudomonadota</taxon>
        <taxon>Betaproteobacteria</taxon>
        <taxon>Burkholderiales</taxon>
        <taxon>Sphaerotilaceae</taxon>
        <taxon>Sphaerotilus</taxon>
    </lineage>
</organism>
<dbReference type="AlphaFoldDB" id="A0A7Y9QYB2"/>
<dbReference type="Pfam" id="PF07589">
    <property type="entry name" value="PEP-CTERM"/>
    <property type="match status" value="1"/>
</dbReference>
<evidence type="ECO:0000313" key="4">
    <source>
        <dbReference type="Proteomes" id="UP000518288"/>
    </source>
</evidence>
<gene>
    <name evidence="3" type="ORF">BDD16_000458</name>
</gene>
<dbReference type="Proteomes" id="UP000518288">
    <property type="component" value="Unassembled WGS sequence"/>
</dbReference>
<keyword evidence="4" id="KW-1185">Reference proteome</keyword>
<comment type="caution">
    <text evidence="3">The sequence shown here is derived from an EMBL/GenBank/DDBJ whole genome shotgun (WGS) entry which is preliminary data.</text>
</comment>
<evidence type="ECO:0000313" key="3">
    <source>
        <dbReference type="EMBL" id="NYG31472.1"/>
    </source>
</evidence>
<evidence type="ECO:0000259" key="2">
    <source>
        <dbReference type="Pfam" id="PF07589"/>
    </source>
</evidence>
<dbReference type="NCBIfam" id="TIGR02595">
    <property type="entry name" value="PEP_CTERM"/>
    <property type="match status" value="1"/>
</dbReference>
<evidence type="ECO:0000256" key="1">
    <source>
        <dbReference type="SAM" id="SignalP"/>
    </source>
</evidence>
<feature type="chain" id="PRO_5030923252" description="Ice-binding protein C-terminal domain-containing protein" evidence="1">
    <location>
        <begin position="27"/>
        <end position="189"/>
    </location>
</feature>
<proteinExistence type="predicted"/>
<feature type="signal peptide" evidence="1">
    <location>
        <begin position="1"/>
        <end position="26"/>
    </location>
</feature>
<protein>
    <recommendedName>
        <fullName evidence="2">Ice-binding protein C-terminal domain-containing protein</fullName>
    </recommendedName>
</protein>
<feature type="domain" description="Ice-binding protein C-terminal" evidence="2">
    <location>
        <begin position="160"/>
        <end position="184"/>
    </location>
</feature>